<sequence length="218" mass="24943">MIKDALESALDKHDVSSQDFQRVIHRLLGYQVIYRGESLVENELYDLYFRIHELVDEYLGEIGFTVVHHQEQKYLVCYPPGAVIPGVADDPNGSSVAKLARNLQVEEKLLLISLRLEFEQKLAEGELDDKGTASVLLEQFVHTYQSLGHREMPGNVELQKLMRFFKKLRIVEYETLGDGEGYIGIRSTILAFSLHTVKESLDRFDEALENDQVKEETA</sequence>
<dbReference type="InterPro" id="IPR025449">
    <property type="entry name" value="JetB"/>
</dbReference>
<keyword evidence="2" id="KW-1185">Reference proteome</keyword>
<evidence type="ECO:0008006" key="3">
    <source>
        <dbReference type="Google" id="ProtNLM"/>
    </source>
</evidence>
<proteinExistence type="predicted"/>
<evidence type="ECO:0000313" key="2">
    <source>
        <dbReference type="Proteomes" id="UP001320148"/>
    </source>
</evidence>
<evidence type="ECO:0000313" key="1">
    <source>
        <dbReference type="EMBL" id="BCS97429.1"/>
    </source>
</evidence>
<gene>
    <name evidence="1" type="ORF">DSLASN_30610</name>
</gene>
<protein>
    <recommendedName>
        <fullName evidence="3">DUF4194 domain-containing protein</fullName>
    </recommendedName>
</protein>
<accession>A0ABM7PIM7</accession>
<reference evidence="1 2" key="1">
    <citation type="submission" date="2021-02" db="EMBL/GenBank/DDBJ databases">
        <title>Complete genome of Desulfoluna sp. strain ASN36.</title>
        <authorList>
            <person name="Takahashi A."/>
            <person name="Kojima H."/>
            <person name="Fukui M."/>
        </authorList>
    </citation>
    <scope>NUCLEOTIDE SEQUENCE [LARGE SCALE GENOMIC DNA]</scope>
    <source>
        <strain evidence="1 2">ASN36</strain>
    </source>
</reference>
<dbReference type="Pfam" id="PF13835">
    <property type="entry name" value="DUF4194"/>
    <property type="match status" value="1"/>
</dbReference>
<dbReference type="RefSeq" id="WP_236888855.1">
    <property type="nucleotide sequence ID" value="NZ_AP024488.1"/>
</dbReference>
<dbReference type="Proteomes" id="UP001320148">
    <property type="component" value="Chromosome"/>
</dbReference>
<name>A0ABM7PIM7_9BACT</name>
<dbReference type="EMBL" id="AP024488">
    <property type="protein sequence ID" value="BCS97429.1"/>
    <property type="molecule type" value="Genomic_DNA"/>
</dbReference>
<organism evidence="1 2">
    <name type="scientific">Desulfoluna limicola</name>
    <dbReference type="NCBI Taxonomy" id="2810562"/>
    <lineage>
        <taxon>Bacteria</taxon>
        <taxon>Pseudomonadati</taxon>
        <taxon>Thermodesulfobacteriota</taxon>
        <taxon>Desulfobacteria</taxon>
        <taxon>Desulfobacterales</taxon>
        <taxon>Desulfolunaceae</taxon>
        <taxon>Desulfoluna</taxon>
    </lineage>
</organism>